<dbReference type="CDD" id="cd16922">
    <property type="entry name" value="HATPase_EvgS-ArcB-TorS-like"/>
    <property type="match status" value="1"/>
</dbReference>
<dbReference type="GO" id="GO:0000155">
    <property type="term" value="F:phosphorelay sensor kinase activity"/>
    <property type="evidence" value="ECO:0007669"/>
    <property type="project" value="InterPro"/>
</dbReference>
<evidence type="ECO:0000256" key="2">
    <source>
        <dbReference type="ARBA" id="ARBA00004236"/>
    </source>
</evidence>
<dbReference type="FunFam" id="1.10.287.130:FF:000120">
    <property type="entry name" value="RteA, two-component system histidine kinase, with response regulator receiver domain"/>
    <property type="match status" value="1"/>
</dbReference>
<dbReference type="SUPFAM" id="SSF47384">
    <property type="entry name" value="Homodimeric domain of signal transducing histidine kinase"/>
    <property type="match status" value="1"/>
</dbReference>
<keyword evidence="4" id="KW-1003">Cell membrane</keyword>
<dbReference type="FunFam" id="3.30.565.10:FF:000023">
    <property type="entry name" value="PAS domain-containing sensor histidine kinase"/>
    <property type="match status" value="1"/>
</dbReference>
<dbReference type="EMBL" id="WCRY01000027">
    <property type="protein sequence ID" value="KAB4475316.1"/>
    <property type="molecule type" value="Genomic_DNA"/>
</dbReference>
<dbReference type="InterPro" id="IPR005467">
    <property type="entry name" value="His_kinase_dom"/>
</dbReference>
<evidence type="ECO:0000256" key="4">
    <source>
        <dbReference type="ARBA" id="ARBA00022475"/>
    </source>
</evidence>
<protein>
    <recommendedName>
        <fullName evidence="3">histidine kinase</fullName>
        <ecNumber evidence="3">2.7.13.3</ecNumber>
    </recommendedName>
</protein>
<dbReference type="Pfam" id="PF00512">
    <property type="entry name" value="HisKA"/>
    <property type="match status" value="1"/>
</dbReference>
<dbReference type="Pfam" id="PF00072">
    <property type="entry name" value="Response_reg"/>
    <property type="match status" value="1"/>
</dbReference>
<evidence type="ECO:0000256" key="9">
    <source>
        <dbReference type="ARBA" id="ARBA00022840"/>
    </source>
</evidence>
<dbReference type="PANTHER" id="PTHR43047">
    <property type="entry name" value="TWO-COMPONENT HISTIDINE PROTEIN KINASE"/>
    <property type="match status" value="1"/>
</dbReference>
<dbReference type="PANTHER" id="PTHR43047:SF72">
    <property type="entry name" value="OSMOSENSING HISTIDINE PROTEIN KINASE SLN1"/>
    <property type="match status" value="1"/>
</dbReference>
<evidence type="ECO:0000256" key="3">
    <source>
        <dbReference type="ARBA" id="ARBA00012438"/>
    </source>
</evidence>
<keyword evidence="6" id="KW-0808">Transferase</keyword>
<keyword evidence="7" id="KW-0547">Nucleotide-binding</keyword>
<dbReference type="GO" id="GO:0005886">
    <property type="term" value="C:plasma membrane"/>
    <property type="evidence" value="ECO:0007669"/>
    <property type="project" value="UniProtKB-SubCell"/>
</dbReference>
<evidence type="ECO:0000256" key="7">
    <source>
        <dbReference type="ARBA" id="ARBA00022741"/>
    </source>
</evidence>
<dbReference type="Pfam" id="PF02518">
    <property type="entry name" value="HATPase_c"/>
    <property type="match status" value="1"/>
</dbReference>
<evidence type="ECO:0000256" key="10">
    <source>
        <dbReference type="ARBA" id="ARBA00023012"/>
    </source>
</evidence>
<dbReference type="InterPro" id="IPR001789">
    <property type="entry name" value="Sig_transdc_resp-reg_receiver"/>
</dbReference>
<dbReference type="Gene3D" id="3.40.50.2300">
    <property type="match status" value="1"/>
</dbReference>
<keyword evidence="10" id="KW-0902">Two-component regulatory system</keyword>
<dbReference type="InterPro" id="IPR036641">
    <property type="entry name" value="HPT_dom_sf"/>
</dbReference>
<dbReference type="Gene3D" id="1.10.287.130">
    <property type="match status" value="1"/>
</dbReference>
<dbReference type="SUPFAM" id="SSF47226">
    <property type="entry name" value="Histidine-containing phosphotransfer domain, HPT domain"/>
    <property type="match status" value="1"/>
</dbReference>
<evidence type="ECO:0000256" key="5">
    <source>
        <dbReference type="ARBA" id="ARBA00022553"/>
    </source>
</evidence>
<dbReference type="SMART" id="SM00387">
    <property type="entry name" value="HATPase_c"/>
    <property type="match status" value="1"/>
</dbReference>
<dbReference type="InterPro" id="IPR003594">
    <property type="entry name" value="HATPase_dom"/>
</dbReference>
<dbReference type="InterPro" id="IPR004358">
    <property type="entry name" value="Sig_transdc_His_kin-like_C"/>
</dbReference>
<comment type="catalytic activity">
    <reaction evidence="1">
        <text>ATP + protein L-histidine = ADP + protein N-phospho-L-histidine.</text>
        <dbReference type="EC" id="2.7.13.3"/>
    </reaction>
</comment>
<dbReference type="Proteomes" id="UP000436858">
    <property type="component" value="Unassembled WGS sequence"/>
</dbReference>
<sequence length="791" mass="91833">MWLRFKIFIGYITLIALLSFTIYFFRKEQMKRNCLQQDEQELLHFWHLTGEAYAGLLDLATYGETVSVWDENGRGIYQKRRNEVCGTLQSLKQYVHASGQRGRIDSLCLLLERKEQLLDTVMHTFSRFREAGEIINRKIPVIVSHIRNEKAPVEVKEEVPKKSFWSFLKRKKRKSVYSEQKEKRERLQPPAEKDRKVSTASILHSLNRELTGRQETERERLLVQMERLFNNNMALNCRLYGIIRDFELETDRRLEERYMQFFKARERSFYTVSTFAVFISLLTILLYIIIHRELNRRNRYQRQLEASNRENTELLQSRKRMMLTIAHDLRSPLAIMRATAELLPGEQERAMQEEYAGNIRHASDYMLSLVDTLMNFYLLDTGQARENISVFCLETLFREITNNYMPLVQKKGLQLLTRYSGMNAVVSCDKGHLQQIVNNLLSNALKFTGKGYVRLEATFNVGELCIKVQDTGAGMNDEEQERIFDAFERLDNARGVSGFGLGLAIVSRLVSQLGGSIGVESHPGEGSCFTVSLPLSPADSGFLKEELQFPSDYQTEGLRILLLDDDPRQLSATREMFRRNRVECDCYTDFRQVVARLRDEDYDALLTDIRMPDMDGFGLLELLRSSNMERAGTIPVIAVTADMNPEEEYLSRGFAGCIRKPFRMNELLETVSRIVRGNRQTVWQPDFSLILTGEDNKGEMLGIFIRESRKDLDRLHGALERDERQTVREILHKNLPLWTSVRLDYPIEELQTIVLSEPELWTEEQIRCIYKVGEAAGKLIACAENMKKNIK</sequence>
<dbReference type="PROSITE" id="PS50109">
    <property type="entry name" value="HIS_KIN"/>
    <property type="match status" value="1"/>
</dbReference>
<dbReference type="InterPro" id="IPR036890">
    <property type="entry name" value="HATPase_C_sf"/>
</dbReference>
<evidence type="ECO:0000313" key="12">
    <source>
        <dbReference type="EMBL" id="KAB4475316.1"/>
    </source>
</evidence>
<dbReference type="SUPFAM" id="SSF55874">
    <property type="entry name" value="ATPase domain of HSP90 chaperone/DNA topoisomerase II/histidine kinase"/>
    <property type="match status" value="1"/>
</dbReference>
<proteinExistence type="predicted"/>
<dbReference type="InterPro" id="IPR003661">
    <property type="entry name" value="HisK_dim/P_dom"/>
</dbReference>
<dbReference type="PROSITE" id="PS50110">
    <property type="entry name" value="RESPONSE_REGULATORY"/>
    <property type="match status" value="1"/>
</dbReference>
<organism evidence="12 13">
    <name type="scientific">Bacteroides thetaiotaomicron</name>
    <dbReference type="NCBI Taxonomy" id="818"/>
    <lineage>
        <taxon>Bacteria</taxon>
        <taxon>Pseudomonadati</taxon>
        <taxon>Bacteroidota</taxon>
        <taxon>Bacteroidia</taxon>
        <taxon>Bacteroidales</taxon>
        <taxon>Bacteroidaceae</taxon>
        <taxon>Bacteroides</taxon>
    </lineage>
</organism>
<evidence type="ECO:0000256" key="6">
    <source>
        <dbReference type="ARBA" id="ARBA00022679"/>
    </source>
</evidence>
<accession>A0A6I0TH24</accession>
<dbReference type="GO" id="GO:0005524">
    <property type="term" value="F:ATP binding"/>
    <property type="evidence" value="ECO:0007669"/>
    <property type="project" value="UniProtKB-KW"/>
</dbReference>
<dbReference type="SMART" id="SM00448">
    <property type="entry name" value="REC"/>
    <property type="match status" value="1"/>
</dbReference>
<dbReference type="AlphaFoldDB" id="A0A6I0TH24"/>
<evidence type="ECO:0000256" key="11">
    <source>
        <dbReference type="ARBA" id="ARBA00023136"/>
    </source>
</evidence>
<evidence type="ECO:0000256" key="8">
    <source>
        <dbReference type="ARBA" id="ARBA00022777"/>
    </source>
</evidence>
<dbReference type="SMART" id="SM00388">
    <property type="entry name" value="HisKA"/>
    <property type="match status" value="1"/>
</dbReference>
<evidence type="ECO:0000256" key="1">
    <source>
        <dbReference type="ARBA" id="ARBA00000085"/>
    </source>
</evidence>
<name>A0A6I0TH24_BACT4</name>
<dbReference type="Gene3D" id="3.30.565.10">
    <property type="entry name" value="Histidine kinase-like ATPase, C-terminal domain"/>
    <property type="match status" value="1"/>
</dbReference>
<dbReference type="InterPro" id="IPR011006">
    <property type="entry name" value="CheY-like_superfamily"/>
</dbReference>
<dbReference type="PRINTS" id="PR00344">
    <property type="entry name" value="BCTRLSENSOR"/>
</dbReference>
<dbReference type="CDD" id="cd00082">
    <property type="entry name" value="HisKA"/>
    <property type="match status" value="1"/>
</dbReference>
<comment type="subcellular location">
    <subcellularLocation>
        <location evidence="2">Cell membrane</location>
    </subcellularLocation>
</comment>
<comment type="caution">
    <text evidence="12">The sequence shown here is derived from an EMBL/GenBank/DDBJ whole genome shotgun (WGS) entry which is preliminary data.</text>
</comment>
<gene>
    <name evidence="12" type="ORF">GAN91_21930</name>
</gene>
<keyword evidence="5" id="KW-0597">Phosphoprotein</keyword>
<dbReference type="InterPro" id="IPR036097">
    <property type="entry name" value="HisK_dim/P_sf"/>
</dbReference>
<dbReference type="EC" id="2.7.13.3" evidence="3"/>
<dbReference type="GO" id="GO:0009927">
    <property type="term" value="F:histidine phosphotransfer kinase activity"/>
    <property type="evidence" value="ECO:0007669"/>
    <property type="project" value="TreeGrafter"/>
</dbReference>
<keyword evidence="8" id="KW-0418">Kinase</keyword>
<reference evidence="12 13" key="1">
    <citation type="journal article" date="2019" name="Nat. Med.">
        <title>A library of human gut bacterial isolates paired with longitudinal multiomics data enables mechanistic microbiome research.</title>
        <authorList>
            <person name="Poyet M."/>
            <person name="Groussin M."/>
            <person name="Gibbons S.M."/>
            <person name="Avila-Pacheco J."/>
            <person name="Jiang X."/>
            <person name="Kearney S.M."/>
            <person name="Perrotta A.R."/>
            <person name="Berdy B."/>
            <person name="Zhao S."/>
            <person name="Lieberman T.D."/>
            <person name="Swanson P.K."/>
            <person name="Smith M."/>
            <person name="Roesemann S."/>
            <person name="Alexander J.E."/>
            <person name="Rich S.A."/>
            <person name="Livny J."/>
            <person name="Vlamakis H."/>
            <person name="Clish C."/>
            <person name="Bullock K."/>
            <person name="Deik A."/>
            <person name="Scott J."/>
            <person name="Pierce K.A."/>
            <person name="Xavier R.J."/>
            <person name="Alm E.J."/>
        </authorList>
    </citation>
    <scope>NUCLEOTIDE SEQUENCE [LARGE SCALE GENOMIC DNA]</scope>
    <source>
        <strain evidence="12 13">BIOML-A162</strain>
    </source>
</reference>
<keyword evidence="11" id="KW-0472">Membrane</keyword>
<dbReference type="SUPFAM" id="SSF52172">
    <property type="entry name" value="CheY-like"/>
    <property type="match status" value="1"/>
</dbReference>
<evidence type="ECO:0000313" key="13">
    <source>
        <dbReference type="Proteomes" id="UP000436858"/>
    </source>
</evidence>
<keyword evidence="9" id="KW-0067">ATP-binding</keyword>